<evidence type="ECO:0000256" key="8">
    <source>
        <dbReference type="ARBA" id="ARBA00023136"/>
    </source>
</evidence>
<dbReference type="Gene3D" id="1.10.287.70">
    <property type="match status" value="2"/>
</dbReference>
<dbReference type="OrthoDB" id="415460at2759"/>
<accession>A0A1S3Y9C9</accession>
<keyword evidence="5" id="KW-0106">Calcium</keyword>
<dbReference type="SUPFAM" id="SSF81324">
    <property type="entry name" value="Voltage-gated potassium channels"/>
    <property type="match status" value="2"/>
</dbReference>
<evidence type="ECO:0000256" key="10">
    <source>
        <dbReference type="SAM" id="Phobius"/>
    </source>
</evidence>
<dbReference type="PRINTS" id="PR01333">
    <property type="entry name" value="2POREKCHANEL"/>
</dbReference>
<proteinExistence type="inferred from homology"/>
<feature type="domain" description="Potassium channel" evidence="11">
    <location>
        <begin position="185"/>
        <end position="255"/>
    </location>
</feature>
<dbReference type="PaxDb" id="4097-A0A1S3Y9C9"/>
<comment type="subcellular location">
    <subcellularLocation>
        <location evidence="1">Membrane</location>
        <topology evidence="1">Multi-pass membrane protein</topology>
    </subcellularLocation>
</comment>
<keyword evidence="7" id="KW-0406">Ion transport</keyword>
<dbReference type="AlphaFoldDB" id="A0A1S3Y9C9"/>
<evidence type="ECO:0000256" key="9">
    <source>
        <dbReference type="ARBA" id="ARBA00023303"/>
    </source>
</evidence>
<dbReference type="GO" id="GO:0022841">
    <property type="term" value="F:potassium ion leak channel activity"/>
    <property type="evidence" value="ECO:0000318"/>
    <property type="project" value="GO_Central"/>
</dbReference>
<evidence type="ECO:0000313" key="13">
    <source>
        <dbReference type="RefSeq" id="XP_016448654.1"/>
    </source>
</evidence>
<feature type="transmembrane region" description="Helical" evidence="10">
    <location>
        <begin position="179"/>
        <end position="197"/>
    </location>
</feature>
<evidence type="ECO:0000256" key="6">
    <source>
        <dbReference type="ARBA" id="ARBA00022989"/>
    </source>
</evidence>
<feature type="transmembrane region" description="Helical" evidence="10">
    <location>
        <begin position="136"/>
        <end position="159"/>
    </location>
</feature>
<dbReference type="KEGG" id="nta:107773742"/>
<dbReference type="RefSeq" id="XP_016448654.1">
    <property type="nucleotide sequence ID" value="XM_016593168.1"/>
</dbReference>
<dbReference type="PANTHER" id="PTHR11003:SF286">
    <property type="entry name" value="TWO-PORE POTASSIUM CHANNEL 3-LIKE"/>
    <property type="match status" value="1"/>
</dbReference>
<gene>
    <name evidence="13" type="primary">LOC107773742</name>
</gene>
<keyword evidence="6 10" id="KW-1133">Transmembrane helix</keyword>
<dbReference type="GO" id="GO:0015271">
    <property type="term" value="F:outward rectifier potassium channel activity"/>
    <property type="evidence" value="ECO:0000318"/>
    <property type="project" value="GO_Central"/>
</dbReference>
<evidence type="ECO:0000256" key="5">
    <source>
        <dbReference type="ARBA" id="ARBA00022837"/>
    </source>
</evidence>
<dbReference type="OMA" id="NIMESHY"/>
<dbReference type="InterPro" id="IPR003280">
    <property type="entry name" value="2pore_dom_K_chnl"/>
</dbReference>
<keyword evidence="9" id="KW-0407">Ion channel</keyword>
<dbReference type="Proteomes" id="UP000790787">
    <property type="component" value="Chromosome 14"/>
</dbReference>
<name>A0A1S3Y9C9_TOBAC</name>
<dbReference type="GeneID" id="107773742"/>
<protein>
    <submittedName>
        <fullName evidence="13">Two-pore potassium channel 3-like</fullName>
    </submittedName>
</protein>
<dbReference type="GO" id="GO:0005886">
    <property type="term" value="C:plasma membrane"/>
    <property type="evidence" value="ECO:0000318"/>
    <property type="project" value="GO_Central"/>
</dbReference>
<evidence type="ECO:0000256" key="4">
    <source>
        <dbReference type="ARBA" id="ARBA00022692"/>
    </source>
</evidence>
<keyword evidence="12" id="KW-1185">Reference proteome</keyword>
<keyword evidence="4 10" id="KW-0812">Transmembrane</keyword>
<reference evidence="13" key="2">
    <citation type="submission" date="2025-08" db="UniProtKB">
        <authorList>
            <consortium name="RefSeq"/>
        </authorList>
    </citation>
    <scope>IDENTIFICATION</scope>
    <source>
        <tissue evidence="13">Leaf</tissue>
    </source>
</reference>
<dbReference type="GO" id="GO:0009705">
    <property type="term" value="C:plant-type vacuole membrane"/>
    <property type="evidence" value="ECO:0000318"/>
    <property type="project" value="GO_Central"/>
</dbReference>
<sequence length="340" mass="38681">MDKEPLLPSSSSSSNQQQSNLESSILIDSNYPLFPKKYLYKSKSNPSMSTYNDIENYPSPIPNPIHIVKKNSIVKQAMLLLILYLTIGVTLCSFFNDQFKSTTKTHPIIDALYFCIITLCTIGYSDIKPNSTLTKLFAILFVLVGFGFINILLTGLVTYFLDFQKNSLNKERIRSRIKVALAMSVLVFCIGIGVVFMHFVERIGWFDSFYFSVIGVTTVGYGEKVFKSMGGRIFASIWLLVSTLAFARAFLLLAEVKVDEKQRELEEWVLDQDLTVQHFQAADIDNNGFVSKSDYVIYKLKELGKITERDVLLISKYFERWDTGNSGKITLSDLFMESDY</sequence>
<evidence type="ECO:0000256" key="2">
    <source>
        <dbReference type="ARBA" id="ARBA00010159"/>
    </source>
</evidence>
<dbReference type="PROSITE" id="PS00018">
    <property type="entry name" value="EF_HAND_1"/>
    <property type="match status" value="1"/>
</dbReference>
<evidence type="ECO:0000256" key="7">
    <source>
        <dbReference type="ARBA" id="ARBA00023065"/>
    </source>
</evidence>
<evidence type="ECO:0000256" key="1">
    <source>
        <dbReference type="ARBA" id="ARBA00004141"/>
    </source>
</evidence>
<organism evidence="12 13">
    <name type="scientific">Nicotiana tabacum</name>
    <name type="common">Common tobacco</name>
    <dbReference type="NCBI Taxonomy" id="4097"/>
    <lineage>
        <taxon>Eukaryota</taxon>
        <taxon>Viridiplantae</taxon>
        <taxon>Streptophyta</taxon>
        <taxon>Embryophyta</taxon>
        <taxon>Tracheophyta</taxon>
        <taxon>Spermatophyta</taxon>
        <taxon>Magnoliopsida</taxon>
        <taxon>eudicotyledons</taxon>
        <taxon>Gunneridae</taxon>
        <taxon>Pentapetalae</taxon>
        <taxon>asterids</taxon>
        <taxon>lamiids</taxon>
        <taxon>Solanales</taxon>
        <taxon>Solanaceae</taxon>
        <taxon>Nicotianoideae</taxon>
        <taxon>Nicotianeae</taxon>
        <taxon>Nicotiana</taxon>
    </lineage>
</organism>
<dbReference type="GO" id="GO:0071805">
    <property type="term" value="P:potassium ion transmembrane transport"/>
    <property type="evidence" value="ECO:0000318"/>
    <property type="project" value="GO_Central"/>
</dbReference>
<dbReference type="Gene3D" id="1.10.238.10">
    <property type="entry name" value="EF-hand"/>
    <property type="match status" value="1"/>
</dbReference>
<comment type="similarity">
    <text evidence="2">Belongs to the two pore domain potassium channel (TC 1.A.1.7) family.</text>
</comment>
<feature type="transmembrane region" description="Helical" evidence="10">
    <location>
        <begin position="77"/>
        <end position="95"/>
    </location>
</feature>
<feature type="transmembrane region" description="Helical" evidence="10">
    <location>
        <begin position="233"/>
        <end position="254"/>
    </location>
</feature>
<reference evidence="12" key="1">
    <citation type="journal article" date="2014" name="Nat. Commun.">
        <title>The tobacco genome sequence and its comparison with those of tomato and potato.</title>
        <authorList>
            <person name="Sierro N."/>
            <person name="Battey J.N."/>
            <person name="Ouadi S."/>
            <person name="Bakaher N."/>
            <person name="Bovet L."/>
            <person name="Willig A."/>
            <person name="Goepfert S."/>
            <person name="Peitsch M.C."/>
            <person name="Ivanov N.V."/>
        </authorList>
    </citation>
    <scope>NUCLEOTIDE SEQUENCE [LARGE SCALE GENOMIC DNA]</scope>
</reference>
<evidence type="ECO:0000313" key="12">
    <source>
        <dbReference type="Proteomes" id="UP000790787"/>
    </source>
</evidence>
<dbReference type="InterPro" id="IPR018247">
    <property type="entry name" value="EF_Hand_1_Ca_BS"/>
</dbReference>
<dbReference type="FunFam" id="1.10.287.70:FF:000167">
    <property type="entry name" value="Two-pore potassium channel 2-like"/>
    <property type="match status" value="1"/>
</dbReference>
<dbReference type="Pfam" id="PF07885">
    <property type="entry name" value="Ion_trans_2"/>
    <property type="match status" value="2"/>
</dbReference>
<dbReference type="SUPFAM" id="SSF47473">
    <property type="entry name" value="EF-hand"/>
    <property type="match status" value="1"/>
</dbReference>
<dbReference type="SMR" id="A0A1S3Y9C9"/>
<feature type="domain" description="Potassium channel" evidence="11">
    <location>
        <begin position="80"/>
        <end position="160"/>
    </location>
</feature>
<feature type="transmembrane region" description="Helical" evidence="10">
    <location>
        <begin position="107"/>
        <end position="124"/>
    </location>
</feature>
<dbReference type="InterPro" id="IPR013099">
    <property type="entry name" value="K_chnl_dom"/>
</dbReference>
<keyword evidence="8 10" id="KW-0472">Membrane</keyword>
<dbReference type="PANTHER" id="PTHR11003">
    <property type="entry name" value="POTASSIUM CHANNEL, SUBFAMILY K"/>
    <property type="match status" value="1"/>
</dbReference>
<keyword evidence="3" id="KW-0813">Transport</keyword>
<evidence type="ECO:0000259" key="11">
    <source>
        <dbReference type="Pfam" id="PF07885"/>
    </source>
</evidence>
<evidence type="ECO:0000256" key="3">
    <source>
        <dbReference type="ARBA" id="ARBA00022448"/>
    </source>
</evidence>
<dbReference type="InterPro" id="IPR011992">
    <property type="entry name" value="EF-hand-dom_pair"/>
</dbReference>